<proteinExistence type="predicted"/>
<dbReference type="Proteomes" id="UP000225997">
    <property type="component" value="Unassembled WGS sequence"/>
</dbReference>
<dbReference type="EMBL" id="NUSQ01000017">
    <property type="protein sequence ID" value="PHD73357.1"/>
    <property type="molecule type" value="Genomic_DNA"/>
</dbReference>
<protein>
    <recommendedName>
        <fullName evidence="3">DUF3942 domain-containing protein</fullName>
    </recommendedName>
</protein>
<dbReference type="Pfam" id="PF13078">
    <property type="entry name" value="DUF3942"/>
    <property type="match status" value="1"/>
</dbReference>
<organism evidence="1 2">
    <name type="scientific">Bacillus toyonensis</name>
    <dbReference type="NCBI Taxonomy" id="155322"/>
    <lineage>
        <taxon>Bacteria</taxon>
        <taxon>Bacillati</taxon>
        <taxon>Bacillota</taxon>
        <taxon>Bacilli</taxon>
        <taxon>Bacillales</taxon>
        <taxon>Bacillaceae</taxon>
        <taxon>Bacillus</taxon>
        <taxon>Bacillus cereus group</taxon>
    </lineage>
</organism>
<dbReference type="AlphaFoldDB" id="A0A2B5XZ23"/>
<comment type="caution">
    <text evidence="1">The sequence shown here is derived from an EMBL/GenBank/DDBJ whole genome shotgun (WGS) entry which is preliminary data.</text>
</comment>
<evidence type="ECO:0000313" key="2">
    <source>
        <dbReference type="Proteomes" id="UP000225997"/>
    </source>
</evidence>
<accession>A0A2B5XZ23</accession>
<sequence>MKKVDFRFEFTTKLKEYLDDEKDEKVIKDGHRDIIFHYLYALESEIGVVKNPNVTFFASGRRSHIVLENVEFKTEVNVKSNIIEITKIVDNVAIPLDTIVAKNWELFALGRNEKFSVQILEQYLFDTFGEKLGLQ</sequence>
<name>A0A2B5XZ23_9BACI</name>
<reference evidence="1 2" key="1">
    <citation type="submission" date="2017-09" db="EMBL/GenBank/DDBJ databases">
        <title>Large-scale bioinformatics analysis of Bacillus genomes uncovers conserved roles of natural products in bacterial physiology.</title>
        <authorList>
            <consortium name="Agbiome Team Llc"/>
            <person name="Bleich R.M."/>
            <person name="Grubbs K.J."/>
            <person name="Santa Maria K.C."/>
            <person name="Allen S.E."/>
            <person name="Farag S."/>
            <person name="Shank E.A."/>
            <person name="Bowers A."/>
        </authorList>
    </citation>
    <scope>NUCLEOTIDE SEQUENCE [LARGE SCALE GENOMIC DNA]</scope>
    <source>
        <strain evidence="1 2">AFS044250</strain>
    </source>
</reference>
<gene>
    <name evidence="1" type="ORF">COF40_03905</name>
</gene>
<evidence type="ECO:0008006" key="3">
    <source>
        <dbReference type="Google" id="ProtNLM"/>
    </source>
</evidence>
<evidence type="ECO:0000313" key="1">
    <source>
        <dbReference type="EMBL" id="PHD73357.1"/>
    </source>
</evidence>
<dbReference type="InterPro" id="IPR025074">
    <property type="entry name" value="DUF3942"/>
</dbReference>